<dbReference type="PANTHER" id="PTHR47691:SF3">
    <property type="entry name" value="HTH-TYPE TRANSCRIPTIONAL REGULATOR RV0890C-RELATED"/>
    <property type="match status" value="1"/>
</dbReference>
<accession>A0ABY8QPR0</accession>
<dbReference type="Gene3D" id="1.25.40.10">
    <property type="entry name" value="Tetratricopeptide repeat domain"/>
    <property type="match status" value="1"/>
</dbReference>
<dbReference type="Pfam" id="PF13401">
    <property type="entry name" value="AAA_22"/>
    <property type="match status" value="1"/>
</dbReference>
<dbReference type="SMART" id="SM01043">
    <property type="entry name" value="BTAD"/>
    <property type="match status" value="1"/>
</dbReference>
<dbReference type="Proteomes" id="UP001209083">
    <property type="component" value="Chromosome"/>
</dbReference>
<dbReference type="InterPro" id="IPR027417">
    <property type="entry name" value="P-loop_NTPase"/>
</dbReference>
<dbReference type="Pfam" id="PF03704">
    <property type="entry name" value="BTAD"/>
    <property type="match status" value="1"/>
</dbReference>
<dbReference type="Gene3D" id="3.40.50.300">
    <property type="entry name" value="P-loop containing nucleotide triphosphate hydrolases"/>
    <property type="match status" value="1"/>
</dbReference>
<keyword evidence="3" id="KW-1185">Reference proteome</keyword>
<dbReference type="InterPro" id="IPR036388">
    <property type="entry name" value="WH-like_DNA-bd_sf"/>
</dbReference>
<dbReference type="InterPro" id="IPR005158">
    <property type="entry name" value="BTAD"/>
</dbReference>
<dbReference type="PRINTS" id="PR00364">
    <property type="entry name" value="DISEASERSIST"/>
</dbReference>
<dbReference type="Gene3D" id="1.10.10.10">
    <property type="entry name" value="Winged helix-like DNA-binding domain superfamily/Winged helix DNA-binding domain"/>
    <property type="match status" value="1"/>
</dbReference>
<protein>
    <submittedName>
        <fullName evidence="2">BTAD domain-containing putative transcriptional regulator</fullName>
    </submittedName>
</protein>
<evidence type="ECO:0000313" key="2">
    <source>
        <dbReference type="EMBL" id="WGW10806.1"/>
    </source>
</evidence>
<organism evidence="2 3">
    <name type="scientific">Saxibacter everestensis</name>
    <dbReference type="NCBI Taxonomy" id="2909229"/>
    <lineage>
        <taxon>Bacteria</taxon>
        <taxon>Bacillati</taxon>
        <taxon>Actinomycetota</taxon>
        <taxon>Actinomycetes</taxon>
        <taxon>Micrococcales</taxon>
        <taxon>Brevibacteriaceae</taxon>
        <taxon>Saxibacter</taxon>
    </lineage>
</organism>
<dbReference type="InterPro" id="IPR011990">
    <property type="entry name" value="TPR-like_helical_dom_sf"/>
</dbReference>
<feature type="domain" description="Bacterial transcriptional activator" evidence="1">
    <location>
        <begin position="101"/>
        <end position="245"/>
    </location>
</feature>
<evidence type="ECO:0000259" key="1">
    <source>
        <dbReference type="SMART" id="SM01043"/>
    </source>
</evidence>
<dbReference type="SUPFAM" id="SSF48452">
    <property type="entry name" value="TPR-like"/>
    <property type="match status" value="1"/>
</dbReference>
<evidence type="ECO:0000313" key="3">
    <source>
        <dbReference type="Proteomes" id="UP001209083"/>
    </source>
</evidence>
<gene>
    <name evidence="2" type="ORF">LWF01_11830</name>
</gene>
<dbReference type="RefSeq" id="WP_349637589.1">
    <property type="nucleotide sequence ID" value="NZ_CP090958.1"/>
</dbReference>
<proteinExistence type="predicted"/>
<dbReference type="PANTHER" id="PTHR47691">
    <property type="entry name" value="REGULATOR-RELATED"/>
    <property type="match status" value="1"/>
</dbReference>
<dbReference type="InterPro" id="IPR049945">
    <property type="entry name" value="AAA_22"/>
</dbReference>
<name>A0ABY8QPR0_9MICO</name>
<reference evidence="2 3" key="1">
    <citation type="submission" date="2023-05" db="EMBL/GenBank/DDBJ databases">
        <title>Lithophilousrod everest ZFBP1038 complete genpme.</title>
        <authorList>
            <person name="Tian M."/>
        </authorList>
    </citation>
    <scope>NUCLEOTIDE SEQUENCE [LARGE SCALE GENOMIC DNA]</scope>
    <source>
        <strain evidence="2 3">ZFBP1038</strain>
    </source>
</reference>
<dbReference type="EMBL" id="CP090958">
    <property type="protein sequence ID" value="WGW10806.1"/>
    <property type="molecule type" value="Genomic_DNA"/>
</dbReference>
<dbReference type="SUPFAM" id="SSF52540">
    <property type="entry name" value="P-loop containing nucleoside triphosphate hydrolases"/>
    <property type="match status" value="1"/>
</dbReference>
<sequence>MLRTDSARQVAVLGPVLVENADGELAEVNGARAKSLIVALGLAQGATVAASELVQVIWPESAPASKAALHTLVSRTRANCAAGLLVTHSSGYQLDVAAASIDLFEAAEADRKARQEIAEGRYSQALILAEAALGWWRGDGIDPQLSPDLADELQRRTDQLRWSLLHAKARCLVELRRFAEAVTLLQTLCSVRLDESLEALLLKSLFGAGRNSEALDRFQQVRRRLRDELGASPSRDLQAVHTSILRGDDSLLGSAAESRPRVLSVGLRAEPNPLLGRADDVDSVEQLMMSSRLTTILGAGGLGKTRLAQEIGRRAVAGGKPATILVELAAIRSVDDVMPALAGALGIREASATSRLATSGPGPDLRIRIVDRLSERRTLLILDNCEHVVSGVARLSADLLASIESLSILATSRAPLSIAAEHIYQLNSLVTGARSSDSPAVQLFRDRADAARPGTSFNDAVIARLCERLDGLPLAIELAAAKVRTMTVEEIERRLDRRFSLLTSGDRSAPERHQTLLAVIEWSWNLLDPAEQKVLRRLSGFPDGFSAEAARTVADFAAGDQDDEGIDVDLALVGLVNQSLINVEERDGAMRYRMLETVREFGDMSLVEHGEDRAVESASLRWAEEFCLAELSRLSGTYQLQTIAAVSLDQENLLANLRIAMRREDAEATLTIFAVLGFFWSLRGAHSEVAGFCAAILDVSRGYLPRDRSITPAVFSLTAIAATGFQISLRTSVRAMIRLRGLLASGLSIEPGTLGMARLAVSLGDAERMSASLAAARADADEGVRGLGNLLSAREAENAGEVDTARRFAAEARRLAERRDDTWSQATSAHLLAELNSQSGRARDAIAWADRAVSGLALVQADDDIRHLRWILAANLISTGRVAEGRAAVLDTFEEVDEDAESGILLVSRCVLAEASLAEGDVATGLAAYRAVLTDLPNRARRKSQWWIYHSAAMVCAHVRHGHGDIVELAGLARRTRITALSMARLRSKHVDKPLVGMLVLSNAVWLLSEQGQQYARNQLGGRDSVQEANSVVIGLELLALSERMAARQDYPALSLPDNFAAAARSYGAARVESYRSSYRTFSGADAARRALELLAGPFFAKIRD</sequence>